<gene>
    <name evidence="2" type="ORF">BRAD3257_6189</name>
</gene>
<sequence>MLKPFTSNAFTSQRILRALICGQKAEVRFEKGLGLRALMPQGFARHHNATGHEIPLGMKRRPTSSKARFA</sequence>
<evidence type="ECO:0000313" key="3">
    <source>
        <dbReference type="Proteomes" id="UP000246085"/>
    </source>
</evidence>
<dbReference type="KEGG" id="bvz:BRAD3257_6189"/>
<dbReference type="AlphaFoldDB" id="A0A2U3Q6S0"/>
<reference evidence="2 3" key="1">
    <citation type="submission" date="2018-03" db="EMBL/GenBank/DDBJ databases">
        <authorList>
            <person name="Gully D."/>
        </authorList>
    </citation>
    <scope>NUCLEOTIDE SEQUENCE [LARGE SCALE GENOMIC DNA]</scope>
    <source>
        <strain evidence="2">ORS3257</strain>
    </source>
</reference>
<evidence type="ECO:0000256" key="1">
    <source>
        <dbReference type="SAM" id="MobiDB-lite"/>
    </source>
</evidence>
<organism evidence="2 3">
    <name type="scientific">Bradyrhizobium vignae</name>
    <dbReference type="NCBI Taxonomy" id="1549949"/>
    <lineage>
        <taxon>Bacteria</taxon>
        <taxon>Pseudomonadati</taxon>
        <taxon>Pseudomonadota</taxon>
        <taxon>Alphaproteobacteria</taxon>
        <taxon>Hyphomicrobiales</taxon>
        <taxon>Nitrobacteraceae</taxon>
        <taxon>Bradyrhizobium</taxon>
    </lineage>
</organism>
<feature type="compositionally biased region" description="Basic residues" evidence="1">
    <location>
        <begin position="58"/>
        <end position="70"/>
    </location>
</feature>
<name>A0A2U3Q6S0_9BRAD</name>
<accession>A0A2U3Q6S0</accession>
<dbReference type="Proteomes" id="UP000246085">
    <property type="component" value="Chromosome BRAD3257"/>
</dbReference>
<evidence type="ECO:0000313" key="2">
    <source>
        <dbReference type="EMBL" id="SPP97097.1"/>
    </source>
</evidence>
<proteinExistence type="predicted"/>
<dbReference type="EMBL" id="LS398110">
    <property type="protein sequence ID" value="SPP97097.1"/>
    <property type="molecule type" value="Genomic_DNA"/>
</dbReference>
<feature type="region of interest" description="Disordered" evidence="1">
    <location>
        <begin position="49"/>
        <end position="70"/>
    </location>
</feature>
<protein>
    <submittedName>
        <fullName evidence="2">Uncharacterized protein</fullName>
    </submittedName>
</protein>